<proteinExistence type="inferred from homology"/>
<dbReference type="Pfam" id="PF00134">
    <property type="entry name" value="Cyclin_N"/>
    <property type="match status" value="1"/>
</dbReference>
<reference evidence="7 8" key="1">
    <citation type="journal article" date="2017" name="Curr. Biol.">
        <title>Genome architecture and evolution of a unichromosomal asexual nematode.</title>
        <authorList>
            <person name="Fradin H."/>
            <person name="Zegar C."/>
            <person name="Gutwein M."/>
            <person name="Lucas J."/>
            <person name="Kovtun M."/>
            <person name="Corcoran D."/>
            <person name="Baugh L.R."/>
            <person name="Kiontke K."/>
            <person name="Gunsalus K."/>
            <person name="Fitch D.H."/>
            <person name="Piano F."/>
        </authorList>
    </citation>
    <scope>NUCLEOTIDE SEQUENCE [LARGE SCALE GENOMIC DNA]</scope>
    <source>
        <strain evidence="7">PF1309</strain>
    </source>
</reference>
<protein>
    <recommendedName>
        <fullName evidence="6">Cyclin-like domain-containing protein</fullName>
    </recommendedName>
</protein>
<feature type="domain" description="Cyclin-like" evidence="6">
    <location>
        <begin position="145"/>
        <end position="230"/>
    </location>
</feature>
<dbReference type="InterPro" id="IPR048258">
    <property type="entry name" value="Cyclins_cyclin-box"/>
</dbReference>
<keyword evidence="3" id="KW-0131">Cell cycle</keyword>
<dbReference type="InterPro" id="IPR039361">
    <property type="entry name" value="Cyclin"/>
</dbReference>
<dbReference type="InterPro" id="IPR013763">
    <property type="entry name" value="Cyclin-like_dom"/>
</dbReference>
<keyword evidence="2 4" id="KW-0195">Cyclin</keyword>
<keyword evidence="8" id="KW-1185">Reference proteome</keyword>
<evidence type="ECO:0000256" key="1">
    <source>
        <dbReference type="ARBA" id="ARBA00022618"/>
    </source>
</evidence>
<dbReference type="PROSITE" id="PS00292">
    <property type="entry name" value="CYCLINS"/>
    <property type="match status" value="1"/>
</dbReference>
<gene>
    <name evidence="7" type="ORF">WR25_03898</name>
</gene>
<comment type="caution">
    <text evidence="7">The sequence shown here is derived from an EMBL/GenBank/DDBJ whole genome shotgun (WGS) entry which is preliminary data.</text>
</comment>
<sequence length="290" mass="32535">MTSVVSSICQKQNQSASSSDWLQCTETLSLSDDTPCTSSSAVAAILRGNQENAHIYGGQRKSASRRKRNSAGNTSVLQPRRNSFNSILNHPAHSSVKTLPDYNLHSDTRLLDNMMQREEHIRPNPHYFMSVQQELKPEHRQIVVKWILEVVEYEQCGSDVALLTVGLIDRFLSQQNIFQSDLQTLAGSCLLIASKLKQPSPLTARRLLAHLPDEEAASNMLVSWELLIVTQLNWELLSPTALDFFDLLCARVSHLNVLRQTFSDAALALQKCKLYFITVISMQCSRKPLG</sequence>
<evidence type="ECO:0000313" key="8">
    <source>
        <dbReference type="Proteomes" id="UP000218231"/>
    </source>
</evidence>
<evidence type="ECO:0000256" key="5">
    <source>
        <dbReference type="SAM" id="MobiDB-lite"/>
    </source>
</evidence>
<evidence type="ECO:0000313" key="7">
    <source>
        <dbReference type="EMBL" id="PAV63007.1"/>
    </source>
</evidence>
<dbReference type="STRING" id="2018661.A0A2A2JMX2"/>
<feature type="region of interest" description="Disordered" evidence="5">
    <location>
        <begin position="56"/>
        <end position="82"/>
    </location>
</feature>
<dbReference type="PANTHER" id="PTHR10177">
    <property type="entry name" value="CYCLINS"/>
    <property type="match status" value="1"/>
</dbReference>
<keyword evidence="1" id="KW-0132">Cell division</keyword>
<dbReference type="SMART" id="SM00385">
    <property type="entry name" value="CYCLIN"/>
    <property type="match status" value="1"/>
</dbReference>
<dbReference type="FunFam" id="1.10.472.10:FF:000096">
    <property type="entry name" value="G1/S-specific cyclin-D3 isoform X2"/>
    <property type="match status" value="1"/>
</dbReference>
<dbReference type="GO" id="GO:0051301">
    <property type="term" value="P:cell division"/>
    <property type="evidence" value="ECO:0007669"/>
    <property type="project" value="UniProtKB-KW"/>
</dbReference>
<dbReference type="InterPro" id="IPR036915">
    <property type="entry name" value="Cyclin-like_sf"/>
</dbReference>
<dbReference type="AlphaFoldDB" id="A0A2A2JMX2"/>
<dbReference type="Gene3D" id="1.10.472.10">
    <property type="entry name" value="Cyclin-like"/>
    <property type="match status" value="1"/>
</dbReference>
<evidence type="ECO:0000256" key="2">
    <source>
        <dbReference type="ARBA" id="ARBA00023127"/>
    </source>
</evidence>
<dbReference type="EMBL" id="LIAE01010337">
    <property type="protein sequence ID" value="PAV63007.1"/>
    <property type="molecule type" value="Genomic_DNA"/>
</dbReference>
<evidence type="ECO:0000259" key="6">
    <source>
        <dbReference type="SMART" id="SM00385"/>
    </source>
</evidence>
<feature type="compositionally biased region" description="Polar residues" evidence="5">
    <location>
        <begin position="72"/>
        <end position="82"/>
    </location>
</feature>
<name>A0A2A2JMX2_9BILA</name>
<dbReference type="GO" id="GO:0000278">
    <property type="term" value="P:mitotic cell cycle"/>
    <property type="evidence" value="ECO:0007669"/>
    <property type="project" value="UniProtKB-ARBA"/>
</dbReference>
<dbReference type="SUPFAM" id="SSF47954">
    <property type="entry name" value="Cyclin-like"/>
    <property type="match status" value="1"/>
</dbReference>
<accession>A0A2A2JMX2</accession>
<dbReference type="InterPro" id="IPR006671">
    <property type="entry name" value="Cyclin_N"/>
</dbReference>
<comment type="similarity">
    <text evidence="4">Belongs to the cyclin family.</text>
</comment>
<evidence type="ECO:0000256" key="3">
    <source>
        <dbReference type="ARBA" id="ARBA00023306"/>
    </source>
</evidence>
<dbReference type="Proteomes" id="UP000218231">
    <property type="component" value="Unassembled WGS sequence"/>
</dbReference>
<organism evidence="7 8">
    <name type="scientific">Diploscapter pachys</name>
    <dbReference type="NCBI Taxonomy" id="2018661"/>
    <lineage>
        <taxon>Eukaryota</taxon>
        <taxon>Metazoa</taxon>
        <taxon>Ecdysozoa</taxon>
        <taxon>Nematoda</taxon>
        <taxon>Chromadorea</taxon>
        <taxon>Rhabditida</taxon>
        <taxon>Rhabditina</taxon>
        <taxon>Rhabditomorpha</taxon>
        <taxon>Rhabditoidea</taxon>
        <taxon>Rhabditidae</taxon>
        <taxon>Diploscapter</taxon>
    </lineage>
</organism>
<evidence type="ECO:0000256" key="4">
    <source>
        <dbReference type="RuleBase" id="RU000383"/>
    </source>
</evidence>
<dbReference type="OrthoDB" id="306099at2759"/>